<dbReference type="Proteomes" id="UP000323597">
    <property type="component" value="Chromosome A03"/>
</dbReference>
<accession>A0A5D2ZVX8</accession>
<reference evidence="1 2" key="1">
    <citation type="submission" date="2019-07" db="EMBL/GenBank/DDBJ databases">
        <title>WGS assembly of Gossypium mustelinum.</title>
        <authorList>
            <person name="Chen Z.J."/>
            <person name="Sreedasyam A."/>
            <person name="Ando A."/>
            <person name="Song Q."/>
            <person name="De L."/>
            <person name="Hulse-Kemp A."/>
            <person name="Ding M."/>
            <person name="Ye W."/>
            <person name="Kirkbride R."/>
            <person name="Jenkins J."/>
            <person name="Plott C."/>
            <person name="Lovell J."/>
            <person name="Lin Y.-M."/>
            <person name="Vaughn R."/>
            <person name="Liu B."/>
            <person name="Li W."/>
            <person name="Simpson S."/>
            <person name="Scheffler B."/>
            <person name="Saski C."/>
            <person name="Grover C."/>
            <person name="Hu G."/>
            <person name="Conover J."/>
            <person name="Carlson J."/>
            <person name="Shu S."/>
            <person name="Boston L."/>
            <person name="Williams M."/>
            <person name="Peterson D."/>
            <person name="Mcgee K."/>
            <person name="Jones D."/>
            <person name="Wendel J."/>
            <person name="Stelly D."/>
            <person name="Grimwood J."/>
            <person name="Schmutz J."/>
        </authorList>
    </citation>
    <scope>NUCLEOTIDE SEQUENCE [LARGE SCALE GENOMIC DNA]</scope>
    <source>
        <strain evidence="1">1408120.09</strain>
    </source>
</reference>
<dbReference type="AlphaFoldDB" id="A0A5D2ZVX8"/>
<sequence length="62" mass="6880">MTVITNQPIKGILSRVDASGKMTKWGIELTEFGIEYAPRTTIKAQILADFMVECSFDKSSNP</sequence>
<gene>
    <name evidence="1" type="ORF">E1A91_A03G065500v1</name>
</gene>
<name>A0A5D2ZVX8_GOSMU</name>
<evidence type="ECO:0000313" key="1">
    <source>
        <dbReference type="EMBL" id="TYJ42110.1"/>
    </source>
</evidence>
<protein>
    <submittedName>
        <fullName evidence="1">Uncharacterized protein</fullName>
    </submittedName>
</protein>
<dbReference type="PANTHER" id="PTHR48475">
    <property type="entry name" value="RIBONUCLEASE H"/>
    <property type="match status" value="1"/>
</dbReference>
<proteinExistence type="predicted"/>
<dbReference type="PANTHER" id="PTHR48475:SF2">
    <property type="entry name" value="RIBONUCLEASE H"/>
    <property type="match status" value="1"/>
</dbReference>
<dbReference type="EMBL" id="CM017638">
    <property type="protein sequence ID" value="TYJ42110.1"/>
    <property type="molecule type" value="Genomic_DNA"/>
</dbReference>
<evidence type="ECO:0000313" key="2">
    <source>
        <dbReference type="Proteomes" id="UP000323597"/>
    </source>
</evidence>
<organism evidence="1 2">
    <name type="scientific">Gossypium mustelinum</name>
    <name type="common">Cotton</name>
    <name type="synonym">Gossypium caicoense</name>
    <dbReference type="NCBI Taxonomy" id="34275"/>
    <lineage>
        <taxon>Eukaryota</taxon>
        <taxon>Viridiplantae</taxon>
        <taxon>Streptophyta</taxon>
        <taxon>Embryophyta</taxon>
        <taxon>Tracheophyta</taxon>
        <taxon>Spermatophyta</taxon>
        <taxon>Magnoliopsida</taxon>
        <taxon>eudicotyledons</taxon>
        <taxon>Gunneridae</taxon>
        <taxon>Pentapetalae</taxon>
        <taxon>rosids</taxon>
        <taxon>malvids</taxon>
        <taxon>Malvales</taxon>
        <taxon>Malvaceae</taxon>
        <taxon>Malvoideae</taxon>
        <taxon>Gossypium</taxon>
    </lineage>
</organism>
<keyword evidence="2" id="KW-1185">Reference proteome</keyword>